<dbReference type="InterPro" id="IPR010982">
    <property type="entry name" value="Lambda_DNA-bd_dom_sf"/>
</dbReference>
<gene>
    <name evidence="2" type="ORF">CUD01_04080</name>
</gene>
<proteinExistence type="predicted"/>
<dbReference type="Proteomes" id="UP000315842">
    <property type="component" value="Unassembled WGS sequence"/>
</dbReference>
<dbReference type="Pfam" id="PF01381">
    <property type="entry name" value="HTH_3"/>
    <property type="match status" value="1"/>
</dbReference>
<evidence type="ECO:0000259" key="1">
    <source>
        <dbReference type="PROSITE" id="PS50943"/>
    </source>
</evidence>
<evidence type="ECO:0000313" key="3">
    <source>
        <dbReference type="Proteomes" id="UP000315842"/>
    </source>
</evidence>
<accession>A0A4Y3K990</accession>
<dbReference type="PROSITE" id="PS50943">
    <property type="entry name" value="HTH_CROC1"/>
    <property type="match status" value="1"/>
</dbReference>
<dbReference type="GO" id="GO:0003677">
    <property type="term" value="F:DNA binding"/>
    <property type="evidence" value="ECO:0007669"/>
    <property type="project" value="InterPro"/>
</dbReference>
<dbReference type="SUPFAM" id="SSF47413">
    <property type="entry name" value="lambda repressor-like DNA-binding domains"/>
    <property type="match status" value="1"/>
</dbReference>
<dbReference type="AlphaFoldDB" id="A0A4Y3K990"/>
<dbReference type="SMART" id="SM00530">
    <property type="entry name" value="HTH_XRE"/>
    <property type="match status" value="1"/>
</dbReference>
<dbReference type="EMBL" id="BJLP01000004">
    <property type="protein sequence ID" value="GEA79964.1"/>
    <property type="molecule type" value="Genomic_DNA"/>
</dbReference>
<dbReference type="CDD" id="cd00093">
    <property type="entry name" value="HTH_XRE"/>
    <property type="match status" value="1"/>
</dbReference>
<dbReference type="Gene3D" id="1.10.260.40">
    <property type="entry name" value="lambda repressor-like DNA-binding domains"/>
    <property type="match status" value="1"/>
</dbReference>
<reference evidence="2 3" key="1">
    <citation type="submission" date="2019-06" db="EMBL/GenBank/DDBJ databases">
        <title>Whole genome shotgun sequence of Cellulomonas uda NBRC 3747.</title>
        <authorList>
            <person name="Hosoyama A."/>
            <person name="Uohara A."/>
            <person name="Ohji S."/>
            <person name="Ichikawa N."/>
        </authorList>
    </citation>
    <scope>NUCLEOTIDE SEQUENCE [LARGE SCALE GENOMIC DNA]</scope>
    <source>
        <strain evidence="2 3">NBRC 3747</strain>
    </source>
</reference>
<evidence type="ECO:0000313" key="2">
    <source>
        <dbReference type="EMBL" id="GEA79964.1"/>
    </source>
</evidence>
<dbReference type="RefSeq" id="WP_208405633.1">
    <property type="nucleotide sequence ID" value="NZ_BJLP01000004.1"/>
</dbReference>
<dbReference type="InterPro" id="IPR001387">
    <property type="entry name" value="Cro/C1-type_HTH"/>
</dbReference>
<comment type="caution">
    <text evidence="2">The sequence shown here is derived from an EMBL/GenBank/DDBJ whole genome shotgun (WGS) entry which is preliminary data.</text>
</comment>
<sequence length="83" mass="9170">MAHSQKVRRLFPRPATAIVTGNVRAEMARKRISQALVADRLRLTQQAVSNRLNGRVPFDVDEIVAVAELLEVDPAALLHRSAS</sequence>
<name>A0A4Y3K990_CELUD</name>
<protein>
    <recommendedName>
        <fullName evidence="1">HTH cro/C1-type domain-containing protein</fullName>
    </recommendedName>
</protein>
<organism evidence="2 3">
    <name type="scientific">Cellulomonas uda</name>
    <dbReference type="NCBI Taxonomy" id="1714"/>
    <lineage>
        <taxon>Bacteria</taxon>
        <taxon>Bacillati</taxon>
        <taxon>Actinomycetota</taxon>
        <taxon>Actinomycetes</taxon>
        <taxon>Micrococcales</taxon>
        <taxon>Cellulomonadaceae</taxon>
        <taxon>Cellulomonas</taxon>
    </lineage>
</organism>
<keyword evidence="3" id="KW-1185">Reference proteome</keyword>
<feature type="domain" description="HTH cro/C1-type" evidence="1">
    <location>
        <begin position="23"/>
        <end position="77"/>
    </location>
</feature>